<dbReference type="InterPro" id="IPR055469">
    <property type="entry name" value="DUF7041"/>
</dbReference>
<dbReference type="Proteomes" id="UP000054324">
    <property type="component" value="Unassembled WGS sequence"/>
</dbReference>
<name>A0A075AJU2_OPIVI</name>
<keyword evidence="3" id="KW-1185">Reference proteome</keyword>
<proteinExistence type="predicted"/>
<accession>A0A075AJU2</accession>
<gene>
    <name evidence="2" type="ORF">T265_00184</name>
</gene>
<protein>
    <recommendedName>
        <fullName evidence="1">DUF7041 domain-containing protein</fullName>
    </recommendedName>
</protein>
<evidence type="ECO:0000313" key="3">
    <source>
        <dbReference type="Proteomes" id="UP000054324"/>
    </source>
</evidence>
<dbReference type="GeneID" id="20314372"/>
<dbReference type="AlphaFoldDB" id="A0A075AJU2"/>
<dbReference type="Pfam" id="PF23055">
    <property type="entry name" value="DUF7041"/>
    <property type="match status" value="1"/>
</dbReference>
<organism evidence="2 3">
    <name type="scientific">Opisthorchis viverrini</name>
    <name type="common">Southeast Asian liver fluke</name>
    <dbReference type="NCBI Taxonomy" id="6198"/>
    <lineage>
        <taxon>Eukaryota</taxon>
        <taxon>Metazoa</taxon>
        <taxon>Spiralia</taxon>
        <taxon>Lophotrochozoa</taxon>
        <taxon>Platyhelminthes</taxon>
        <taxon>Trematoda</taxon>
        <taxon>Digenea</taxon>
        <taxon>Opisthorchiida</taxon>
        <taxon>Opisthorchiata</taxon>
        <taxon>Opisthorchiidae</taxon>
        <taxon>Opisthorchis</taxon>
    </lineage>
</organism>
<reference evidence="2 3" key="1">
    <citation type="submission" date="2013-11" db="EMBL/GenBank/DDBJ databases">
        <title>Opisthorchis viverrini - life in the bile duct.</title>
        <authorList>
            <person name="Young N.D."/>
            <person name="Nagarajan N."/>
            <person name="Lin S.J."/>
            <person name="Korhonen P.K."/>
            <person name="Jex A.R."/>
            <person name="Hall R.S."/>
            <person name="Safavi-Hemami H."/>
            <person name="Kaewkong W."/>
            <person name="Bertrand D."/>
            <person name="Gao S."/>
            <person name="Seet Q."/>
            <person name="Wongkham S."/>
            <person name="Teh B.T."/>
            <person name="Wongkham C."/>
            <person name="Intapan P.M."/>
            <person name="Maleewong W."/>
            <person name="Yang X."/>
            <person name="Hu M."/>
            <person name="Wang Z."/>
            <person name="Hofmann A."/>
            <person name="Sternberg P.W."/>
            <person name="Tan P."/>
            <person name="Wang J."/>
            <person name="Gasser R.B."/>
        </authorList>
    </citation>
    <scope>NUCLEOTIDE SEQUENCE [LARGE SCALE GENOMIC DNA]</scope>
</reference>
<feature type="domain" description="DUF7041" evidence="1">
    <location>
        <begin position="19"/>
        <end position="101"/>
    </location>
</feature>
<dbReference type="EMBL" id="KL596620">
    <property type="protein sequence ID" value="KER33979.1"/>
    <property type="molecule type" value="Genomic_DNA"/>
</dbReference>
<evidence type="ECO:0000313" key="2">
    <source>
        <dbReference type="EMBL" id="KER33979.1"/>
    </source>
</evidence>
<dbReference type="PANTHER" id="PTHR33327:SF3">
    <property type="entry name" value="RNA-DIRECTED DNA POLYMERASE"/>
    <property type="match status" value="1"/>
</dbReference>
<dbReference type="STRING" id="6198.A0A075AJU2"/>
<dbReference type="OrthoDB" id="6251906at2759"/>
<sequence length="276" mass="30905">MEAHFDSAELVENAISIRLPDYNPRNPRVWFHQVEAVFATRRIASQVTRFSYVVQHLPCDVATEVEDLLEDIPKENPYDALRAAVISRTGKSENKMLRDLFTTVELGDRSPSQLLRHMRSLLCGRKLAEEIMAQLWLDELPPSMSHVISALVDEHSIEQLARMADKIHETYPSNSVNSVSSPAHTTNSAPLLASISRLQAKFDALTDRLQRTVFKCDGDYGDSSIHGNLIQRLKTTRHTHNCTRCRVSSVRIVTAGPLPMCGAGYEASSVRANVIQ</sequence>
<dbReference type="RefSeq" id="XP_009162156.1">
    <property type="nucleotide sequence ID" value="XM_009163892.1"/>
</dbReference>
<evidence type="ECO:0000259" key="1">
    <source>
        <dbReference type="Pfam" id="PF23055"/>
    </source>
</evidence>
<dbReference type="PANTHER" id="PTHR33327">
    <property type="entry name" value="ENDONUCLEASE"/>
    <property type="match status" value="1"/>
</dbReference>
<dbReference type="CTD" id="20314372"/>
<dbReference type="KEGG" id="ovi:T265_00184"/>